<accession>A0A1H5RTT8</accession>
<sequence>MNKQLFLTLLTGAFLSSATAQTDTLYYKLNVFGNLIRETDRKPELQTDPQFFKRVSVRRKGIPDVYEPDYKIEYNSMRLLSNGQLIWERSYPMDLSMDDLLVKLFETGYFQENQTINETVFLKLKGLGIAYDQMGRSKFSVPNDLTGALLEGAVTLQQEGDRVKVRLSNILVNQPSTGSGESFRGSQQIPLENLGVRQGVVEKWFRDYHRKFLNFTFENLFGNILGQDSPDNR</sequence>
<keyword evidence="1" id="KW-0732">Signal</keyword>
<gene>
    <name evidence="2" type="ORF">SAMN05421877_10149</name>
</gene>
<dbReference type="EMBL" id="FNUT01000001">
    <property type="protein sequence ID" value="SEF41148.1"/>
    <property type="molecule type" value="Genomic_DNA"/>
</dbReference>
<evidence type="ECO:0000313" key="2">
    <source>
        <dbReference type="EMBL" id="SEF41148.1"/>
    </source>
</evidence>
<feature type="signal peptide" evidence="1">
    <location>
        <begin position="1"/>
        <end position="22"/>
    </location>
</feature>
<dbReference type="AlphaFoldDB" id="A0A1H5RTT8"/>
<feature type="chain" id="PRO_5009283409" evidence="1">
    <location>
        <begin position="23"/>
        <end position="233"/>
    </location>
</feature>
<dbReference type="Proteomes" id="UP000236731">
    <property type="component" value="Unassembled WGS sequence"/>
</dbReference>
<organism evidence="2 3">
    <name type="scientific">Sphingobacterium lactis</name>
    <dbReference type="NCBI Taxonomy" id="797291"/>
    <lineage>
        <taxon>Bacteria</taxon>
        <taxon>Pseudomonadati</taxon>
        <taxon>Bacteroidota</taxon>
        <taxon>Sphingobacteriia</taxon>
        <taxon>Sphingobacteriales</taxon>
        <taxon>Sphingobacteriaceae</taxon>
        <taxon>Sphingobacterium</taxon>
    </lineage>
</organism>
<evidence type="ECO:0000313" key="3">
    <source>
        <dbReference type="Proteomes" id="UP000236731"/>
    </source>
</evidence>
<name>A0A1H5RTT8_9SPHI</name>
<protein>
    <submittedName>
        <fullName evidence="2">Uncharacterized protein</fullName>
    </submittedName>
</protein>
<keyword evidence="3" id="KW-1185">Reference proteome</keyword>
<reference evidence="3" key="1">
    <citation type="submission" date="2016-10" db="EMBL/GenBank/DDBJ databases">
        <authorList>
            <person name="Varghese N."/>
            <person name="Submissions S."/>
        </authorList>
    </citation>
    <scope>NUCLEOTIDE SEQUENCE [LARGE SCALE GENOMIC DNA]</scope>
    <source>
        <strain evidence="3">DSM 22361</strain>
    </source>
</reference>
<dbReference type="RefSeq" id="WP_146060557.1">
    <property type="nucleotide sequence ID" value="NZ_CP049246.1"/>
</dbReference>
<proteinExistence type="predicted"/>
<evidence type="ECO:0000256" key="1">
    <source>
        <dbReference type="SAM" id="SignalP"/>
    </source>
</evidence>